<feature type="domain" description="Prepilin peptidase A24 N-terminal" evidence="2">
    <location>
        <begin position="57"/>
        <end position="136"/>
    </location>
</feature>
<feature type="transmembrane region" description="Helical" evidence="1">
    <location>
        <begin position="382"/>
        <end position="402"/>
    </location>
</feature>
<evidence type="ECO:0000256" key="1">
    <source>
        <dbReference type="SAM" id="Phobius"/>
    </source>
</evidence>
<dbReference type="STRING" id="1891926.Fuma_00400"/>
<sequence>MGWPAISVLALPNLEFAYQTAACAVSTFALTIAELHSVLNLPLLGMQVIIAAWIFALGTCFGSFLNVVIYRLPAGLSLGRPKSRCPRCETPLAARDNIPIFGWLILRGRCRYCGLPIAARYPIVETICGIVFLVLLFGELLRGGANLPLRDPDHFHVNSGFWLVWFMKWDLAGLYLYHCFLTITVLAVCMIGFDRHLPVSRLRQFAVFVGLLCGTMWPELRPVPAWPFPQSLEQMHWGFVWTDPLISPGAKYWTGVTLTGLLDGIAGLAVGAFIGWLVVWQLHGQSESETRTSVLAIRDGFVLAGVFLGWQAVGMLAVIAMPLLFVTASVDNSLTGDRLMRRAAPCFFGLLLAFIVSWQFLHDAKWMIGIVGWSFSPWNWRVDWLLTFGTLAIIAAIGRLAIGPAKTSEAA</sequence>
<organism evidence="3 4">
    <name type="scientific">Fuerstiella marisgermanici</name>
    <dbReference type="NCBI Taxonomy" id="1891926"/>
    <lineage>
        <taxon>Bacteria</taxon>
        <taxon>Pseudomonadati</taxon>
        <taxon>Planctomycetota</taxon>
        <taxon>Planctomycetia</taxon>
        <taxon>Planctomycetales</taxon>
        <taxon>Planctomycetaceae</taxon>
        <taxon>Fuerstiella</taxon>
    </lineage>
</organism>
<evidence type="ECO:0000259" key="2">
    <source>
        <dbReference type="Pfam" id="PF06750"/>
    </source>
</evidence>
<evidence type="ECO:0000313" key="4">
    <source>
        <dbReference type="Proteomes" id="UP000187735"/>
    </source>
</evidence>
<keyword evidence="1" id="KW-1133">Transmembrane helix</keyword>
<dbReference type="EMBL" id="CP017641">
    <property type="protein sequence ID" value="APZ90816.1"/>
    <property type="molecule type" value="Genomic_DNA"/>
</dbReference>
<dbReference type="PANTHER" id="PTHR30487:SF0">
    <property type="entry name" value="PREPILIN LEADER PEPTIDASE_N-METHYLTRANSFERASE-RELATED"/>
    <property type="match status" value="1"/>
</dbReference>
<name>A0A1P8W9T1_9PLAN</name>
<dbReference type="GO" id="GO:0006465">
    <property type="term" value="P:signal peptide processing"/>
    <property type="evidence" value="ECO:0007669"/>
    <property type="project" value="TreeGrafter"/>
</dbReference>
<keyword evidence="1" id="KW-0812">Transmembrane</keyword>
<feature type="transmembrane region" description="Helical" evidence="1">
    <location>
        <begin position="301"/>
        <end position="330"/>
    </location>
</feature>
<dbReference type="Pfam" id="PF06750">
    <property type="entry name" value="A24_N_bact"/>
    <property type="match status" value="1"/>
</dbReference>
<keyword evidence="4" id="KW-1185">Reference proteome</keyword>
<dbReference type="InterPro" id="IPR050882">
    <property type="entry name" value="Prepilin_peptidase/N-MTase"/>
</dbReference>
<protein>
    <submittedName>
        <fullName evidence="3">Leader peptidase PppA</fullName>
    </submittedName>
</protein>
<feature type="transmembrane region" description="Helical" evidence="1">
    <location>
        <begin position="117"/>
        <end position="138"/>
    </location>
</feature>
<accession>A0A1P8W9T1</accession>
<dbReference type="PANTHER" id="PTHR30487">
    <property type="entry name" value="TYPE 4 PREPILIN-LIKE PROTEINS LEADER PEPTIDE-PROCESSING ENZYME"/>
    <property type="match status" value="1"/>
</dbReference>
<proteinExistence type="predicted"/>
<evidence type="ECO:0000313" key="3">
    <source>
        <dbReference type="EMBL" id="APZ90816.1"/>
    </source>
</evidence>
<dbReference type="KEGG" id="fmr:Fuma_00400"/>
<feature type="transmembrane region" description="Helical" evidence="1">
    <location>
        <begin position="45"/>
        <end position="70"/>
    </location>
</feature>
<dbReference type="GO" id="GO:0004190">
    <property type="term" value="F:aspartic-type endopeptidase activity"/>
    <property type="evidence" value="ECO:0007669"/>
    <property type="project" value="TreeGrafter"/>
</dbReference>
<keyword evidence="1" id="KW-0472">Membrane</keyword>
<dbReference type="Proteomes" id="UP000187735">
    <property type="component" value="Chromosome"/>
</dbReference>
<dbReference type="InterPro" id="IPR010627">
    <property type="entry name" value="Prepilin_pept_A24_N"/>
</dbReference>
<dbReference type="GO" id="GO:0005886">
    <property type="term" value="C:plasma membrane"/>
    <property type="evidence" value="ECO:0007669"/>
    <property type="project" value="TreeGrafter"/>
</dbReference>
<reference evidence="3 4" key="1">
    <citation type="journal article" date="2016" name="Front. Microbiol.">
        <title>Fuerstia marisgermanicae gen. nov., sp. nov., an Unusual Member of the Phylum Planctomycetes from the German Wadden Sea.</title>
        <authorList>
            <person name="Kohn T."/>
            <person name="Heuer A."/>
            <person name="Jogler M."/>
            <person name="Vollmers J."/>
            <person name="Boedeker C."/>
            <person name="Bunk B."/>
            <person name="Rast P."/>
            <person name="Borchert D."/>
            <person name="Glockner I."/>
            <person name="Freese H.M."/>
            <person name="Klenk H.P."/>
            <person name="Overmann J."/>
            <person name="Kaster A.K."/>
            <person name="Rohde M."/>
            <person name="Wiegand S."/>
            <person name="Jogler C."/>
        </authorList>
    </citation>
    <scope>NUCLEOTIDE SEQUENCE [LARGE SCALE GENOMIC DNA]</scope>
    <source>
        <strain evidence="3 4">NH11</strain>
    </source>
</reference>
<feature type="transmembrane region" description="Helical" evidence="1">
    <location>
        <begin position="252"/>
        <end position="280"/>
    </location>
</feature>
<feature type="transmembrane region" description="Helical" evidence="1">
    <location>
        <begin position="174"/>
        <end position="193"/>
    </location>
</feature>
<gene>
    <name evidence="3" type="primary">pppA_1</name>
    <name evidence="3" type="ORF">Fuma_00400</name>
</gene>
<dbReference type="AlphaFoldDB" id="A0A1P8W9T1"/>
<feature type="transmembrane region" description="Helical" evidence="1">
    <location>
        <begin position="342"/>
        <end position="361"/>
    </location>
</feature>